<dbReference type="OrthoDB" id="9788453at2"/>
<dbReference type="CDD" id="cd17324">
    <property type="entry name" value="MFS_NepI_like"/>
    <property type="match status" value="1"/>
</dbReference>
<keyword evidence="3 6" id="KW-0812">Transmembrane</keyword>
<sequence length="415" mass="42637">MSQAQLSKPDQLDQSASAWLSLLALAMGAFSIGTTEFSPMGLLPVIAQGVHVSIPSAGMLITTYAIGVMVGAPLMTLAFSRWSRRTALIALMSIFTIGNLLSAVSSNYTTLLLARLVTSLNHGAFFGLGSLVAASVVPRHKQASAVATMFMGLTIANIGGVPAATWLGQTIGWRMSFAATAALGVITMLILRVALPKGEAGKVPHVRGELKVLTRPVVLMAMATTVLGAGAMFTLYTYIAPTLEHLAGASPAFVTAMLVLVGVGFSIGNVAGGRLADRSLNGSLIVFLVLLVAIMLTFPLLAKNHIGTAIAVVVWGIATFAVVPPLQMRVMRAASEAPGLASSVNVGAFNLGNAVGAAAGGAAISAGFSYAAVPIVGAMIAASGLALVFVQMAMQRQQSERGPDRSARDLPPTNI</sequence>
<dbReference type="InterPro" id="IPR020846">
    <property type="entry name" value="MFS_dom"/>
</dbReference>
<dbReference type="EMBL" id="SMRP01000015">
    <property type="protein sequence ID" value="TDG20569.1"/>
    <property type="molecule type" value="Genomic_DNA"/>
</dbReference>
<evidence type="ECO:0000256" key="1">
    <source>
        <dbReference type="ARBA" id="ARBA00004651"/>
    </source>
</evidence>
<dbReference type="Pfam" id="PF07690">
    <property type="entry name" value="MFS_1"/>
    <property type="match status" value="1"/>
</dbReference>
<feature type="transmembrane region" description="Helical" evidence="6">
    <location>
        <begin position="173"/>
        <end position="195"/>
    </location>
</feature>
<evidence type="ECO:0000313" key="9">
    <source>
        <dbReference type="Proteomes" id="UP000295722"/>
    </source>
</evidence>
<gene>
    <name evidence="8" type="ORF">EYW47_25665</name>
</gene>
<protein>
    <submittedName>
        <fullName evidence="8">MFS transporter</fullName>
    </submittedName>
</protein>
<dbReference type="Proteomes" id="UP000295722">
    <property type="component" value="Unassembled WGS sequence"/>
</dbReference>
<feature type="transmembrane region" description="Helical" evidence="6">
    <location>
        <begin position="87"/>
        <end position="106"/>
    </location>
</feature>
<proteinExistence type="predicted"/>
<feature type="transmembrane region" description="Helical" evidence="6">
    <location>
        <begin position="251"/>
        <end position="272"/>
    </location>
</feature>
<dbReference type="PROSITE" id="PS50850">
    <property type="entry name" value="MFS"/>
    <property type="match status" value="1"/>
</dbReference>
<evidence type="ECO:0000259" key="7">
    <source>
        <dbReference type="PROSITE" id="PS50850"/>
    </source>
</evidence>
<feature type="transmembrane region" description="Helical" evidence="6">
    <location>
        <begin position="370"/>
        <end position="390"/>
    </location>
</feature>
<dbReference type="RefSeq" id="WP_133197645.1">
    <property type="nucleotide sequence ID" value="NZ_JBHUCW010000005.1"/>
</dbReference>
<reference evidence="8 9" key="1">
    <citation type="submission" date="2019-03" db="EMBL/GenBank/DDBJ databases">
        <title>Paraburkholderia sp. 4M-K11, isolated from subtropical forest soil.</title>
        <authorList>
            <person name="Gao Z.-H."/>
            <person name="Qiu L.-H."/>
        </authorList>
    </citation>
    <scope>NUCLEOTIDE SEQUENCE [LARGE SCALE GENOMIC DNA]</scope>
    <source>
        <strain evidence="8 9">4M-K11</strain>
    </source>
</reference>
<evidence type="ECO:0000256" key="2">
    <source>
        <dbReference type="ARBA" id="ARBA00022475"/>
    </source>
</evidence>
<evidence type="ECO:0000313" key="8">
    <source>
        <dbReference type="EMBL" id="TDG20569.1"/>
    </source>
</evidence>
<feature type="transmembrane region" description="Helical" evidence="6">
    <location>
        <begin position="308"/>
        <end position="328"/>
    </location>
</feature>
<feature type="transmembrane region" description="Helical" evidence="6">
    <location>
        <begin position="112"/>
        <end position="134"/>
    </location>
</feature>
<evidence type="ECO:0000256" key="4">
    <source>
        <dbReference type="ARBA" id="ARBA00022989"/>
    </source>
</evidence>
<name>A0A4R5M5L4_9BURK</name>
<feature type="transmembrane region" description="Helical" evidence="6">
    <location>
        <begin position="12"/>
        <end position="32"/>
    </location>
</feature>
<feature type="transmembrane region" description="Helical" evidence="6">
    <location>
        <begin position="216"/>
        <end position="239"/>
    </location>
</feature>
<evidence type="ECO:0000256" key="3">
    <source>
        <dbReference type="ARBA" id="ARBA00022692"/>
    </source>
</evidence>
<keyword evidence="4 6" id="KW-1133">Transmembrane helix</keyword>
<evidence type="ECO:0000256" key="6">
    <source>
        <dbReference type="SAM" id="Phobius"/>
    </source>
</evidence>
<keyword evidence="5 6" id="KW-0472">Membrane</keyword>
<feature type="transmembrane region" description="Helical" evidence="6">
    <location>
        <begin position="284"/>
        <end position="302"/>
    </location>
</feature>
<comment type="caution">
    <text evidence="8">The sequence shown here is derived from an EMBL/GenBank/DDBJ whole genome shotgun (WGS) entry which is preliminary data.</text>
</comment>
<dbReference type="PANTHER" id="PTHR43124">
    <property type="entry name" value="PURINE EFFLUX PUMP PBUE"/>
    <property type="match status" value="1"/>
</dbReference>
<dbReference type="InterPro" id="IPR036259">
    <property type="entry name" value="MFS_trans_sf"/>
</dbReference>
<feature type="transmembrane region" description="Helical" evidence="6">
    <location>
        <begin position="146"/>
        <end position="167"/>
    </location>
</feature>
<dbReference type="GO" id="GO:0005886">
    <property type="term" value="C:plasma membrane"/>
    <property type="evidence" value="ECO:0007669"/>
    <property type="project" value="UniProtKB-SubCell"/>
</dbReference>
<dbReference type="GO" id="GO:0022857">
    <property type="term" value="F:transmembrane transporter activity"/>
    <property type="evidence" value="ECO:0007669"/>
    <property type="project" value="InterPro"/>
</dbReference>
<dbReference type="InterPro" id="IPR050189">
    <property type="entry name" value="MFS_Efflux_Transporters"/>
</dbReference>
<feature type="transmembrane region" description="Helical" evidence="6">
    <location>
        <begin position="52"/>
        <end position="75"/>
    </location>
</feature>
<dbReference type="InterPro" id="IPR011701">
    <property type="entry name" value="MFS"/>
</dbReference>
<keyword evidence="9" id="KW-1185">Reference proteome</keyword>
<dbReference type="SUPFAM" id="SSF103473">
    <property type="entry name" value="MFS general substrate transporter"/>
    <property type="match status" value="1"/>
</dbReference>
<comment type="subcellular location">
    <subcellularLocation>
        <location evidence="1">Cell membrane</location>
        <topology evidence="1">Multi-pass membrane protein</topology>
    </subcellularLocation>
</comment>
<organism evidence="8 9">
    <name type="scientific">Paraburkholderia silviterrae</name>
    <dbReference type="NCBI Taxonomy" id="2528715"/>
    <lineage>
        <taxon>Bacteria</taxon>
        <taxon>Pseudomonadati</taxon>
        <taxon>Pseudomonadota</taxon>
        <taxon>Betaproteobacteria</taxon>
        <taxon>Burkholderiales</taxon>
        <taxon>Burkholderiaceae</taxon>
        <taxon>Paraburkholderia</taxon>
    </lineage>
</organism>
<feature type="domain" description="Major facilitator superfamily (MFS) profile" evidence="7">
    <location>
        <begin position="21"/>
        <end position="396"/>
    </location>
</feature>
<dbReference type="Gene3D" id="1.20.1250.20">
    <property type="entry name" value="MFS general substrate transporter like domains"/>
    <property type="match status" value="1"/>
</dbReference>
<evidence type="ECO:0000256" key="5">
    <source>
        <dbReference type="ARBA" id="ARBA00023136"/>
    </source>
</evidence>
<dbReference type="AlphaFoldDB" id="A0A4R5M5L4"/>
<feature type="transmembrane region" description="Helical" evidence="6">
    <location>
        <begin position="340"/>
        <end position="364"/>
    </location>
</feature>
<keyword evidence="2" id="KW-1003">Cell membrane</keyword>
<accession>A0A4R5M5L4</accession>
<dbReference type="PANTHER" id="PTHR43124:SF8">
    <property type="entry name" value="INNER MEMBRANE TRANSPORT PROTEIN YDHP"/>
    <property type="match status" value="1"/>
</dbReference>